<dbReference type="AlphaFoldDB" id="A0A382S7I5"/>
<feature type="compositionally biased region" description="Basic and acidic residues" evidence="1">
    <location>
        <begin position="10"/>
        <end position="36"/>
    </location>
</feature>
<feature type="region of interest" description="Disordered" evidence="1">
    <location>
        <begin position="1"/>
        <end position="37"/>
    </location>
</feature>
<name>A0A382S7I5_9ZZZZ</name>
<organism evidence="2">
    <name type="scientific">marine metagenome</name>
    <dbReference type="NCBI Taxonomy" id="408172"/>
    <lineage>
        <taxon>unclassified sequences</taxon>
        <taxon>metagenomes</taxon>
        <taxon>ecological metagenomes</taxon>
    </lineage>
</organism>
<sequence>MGGSKNKSPAQKEKAQQKKDAEQKKGKKSKSEDSKTEISVLIDESQALKYIKSANVITAHDLARNTSVKISTANSFLQKSL</sequence>
<reference evidence="2" key="1">
    <citation type="submission" date="2018-05" db="EMBL/GenBank/DDBJ databases">
        <authorList>
            <person name="Lanie J.A."/>
            <person name="Ng W.-L."/>
            <person name="Kazmierczak K.M."/>
            <person name="Andrzejewski T.M."/>
            <person name="Davidsen T.M."/>
            <person name="Wayne K.J."/>
            <person name="Tettelin H."/>
            <person name="Glass J.I."/>
            <person name="Rusch D."/>
            <person name="Podicherti R."/>
            <person name="Tsui H.-C.T."/>
            <person name="Winkler M.E."/>
        </authorList>
    </citation>
    <scope>NUCLEOTIDE SEQUENCE</scope>
</reference>
<evidence type="ECO:0000256" key="1">
    <source>
        <dbReference type="SAM" id="MobiDB-lite"/>
    </source>
</evidence>
<evidence type="ECO:0000313" key="2">
    <source>
        <dbReference type="EMBL" id="SVD05385.1"/>
    </source>
</evidence>
<feature type="non-terminal residue" evidence="2">
    <location>
        <position position="81"/>
    </location>
</feature>
<protein>
    <submittedName>
        <fullName evidence="2">Uncharacterized protein</fullName>
    </submittedName>
</protein>
<dbReference type="EMBL" id="UINC01126721">
    <property type="protein sequence ID" value="SVD05385.1"/>
    <property type="molecule type" value="Genomic_DNA"/>
</dbReference>
<gene>
    <name evidence="2" type="ORF">METZ01_LOCUS358239</name>
</gene>
<feature type="non-terminal residue" evidence="2">
    <location>
        <position position="1"/>
    </location>
</feature>
<proteinExistence type="predicted"/>
<accession>A0A382S7I5</accession>